<dbReference type="Gene3D" id="1.10.443.10">
    <property type="entry name" value="Intergrase catalytic core"/>
    <property type="match status" value="1"/>
</dbReference>
<dbReference type="PATRIC" id="fig|1094508.3.peg.469"/>
<dbReference type="PANTHER" id="PTHR30349">
    <property type="entry name" value="PHAGE INTEGRASE-RELATED"/>
    <property type="match status" value="1"/>
</dbReference>
<dbReference type="PROSITE" id="PS51900">
    <property type="entry name" value="CB"/>
    <property type="match status" value="1"/>
</dbReference>
<gene>
    <name evidence="9" type="ordered locus">Tsac_0464</name>
</gene>
<dbReference type="InterPro" id="IPR010998">
    <property type="entry name" value="Integrase_recombinase_N"/>
</dbReference>
<evidence type="ECO:0000256" key="3">
    <source>
        <dbReference type="ARBA" id="ARBA00022908"/>
    </source>
</evidence>
<dbReference type="CDD" id="cd01188">
    <property type="entry name" value="INT_RitA_C_like"/>
    <property type="match status" value="1"/>
</dbReference>
<dbReference type="GO" id="GO:0015074">
    <property type="term" value="P:DNA integration"/>
    <property type="evidence" value="ECO:0007669"/>
    <property type="project" value="UniProtKB-KW"/>
</dbReference>
<dbReference type="Gene3D" id="1.10.150.130">
    <property type="match status" value="1"/>
</dbReference>
<dbReference type="InterPro" id="IPR011010">
    <property type="entry name" value="DNA_brk_join_enz"/>
</dbReference>
<name>I3VSJ7_THESW</name>
<keyword evidence="3" id="KW-0229">DNA integration</keyword>
<dbReference type="InterPro" id="IPR050090">
    <property type="entry name" value="Tyrosine_recombinase_XerCD"/>
</dbReference>
<keyword evidence="5" id="KW-0233">DNA recombination</keyword>
<keyword evidence="10" id="KW-1185">Reference proteome</keyword>
<dbReference type="Proteomes" id="UP000006178">
    <property type="component" value="Chromosome"/>
</dbReference>
<evidence type="ECO:0000313" key="9">
    <source>
        <dbReference type="EMBL" id="AFK85492.1"/>
    </source>
</evidence>
<dbReference type="BioCyc" id="TSAC1094508:GLMA-462-MONOMER"/>
<organism evidence="9 10">
    <name type="scientific">Thermoanaerobacterium saccharolyticum (strain DSM 8691 / JW/SL-YS485)</name>
    <dbReference type="NCBI Taxonomy" id="1094508"/>
    <lineage>
        <taxon>Bacteria</taxon>
        <taxon>Bacillati</taxon>
        <taxon>Bacillota</taxon>
        <taxon>Clostridia</taxon>
        <taxon>Thermoanaerobacterales</taxon>
        <taxon>Thermoanaerobacteraceae</taxon>
        <taxon>Thermoanaerobacterium</taxon>
    </lineage>
</organism>
<evidence type="ECO:0000256" key="6">
    <source>
        <dbReference type="PROSITE-ProRule" id="PRU01248"/>
    </source>
</evidence>
<feature type="domain" description="Core-binding (CB)" evidence="8">
    <location>
        <begin position="105"/>
        <end position="187"/>
    </location>
</feature>
<dbReference type="eggNOG" id="COG4974">
    <property type="taxonomic scope" value="Bacteria"/>
</dbReference>
<evidence type="ECO:0000256" key="2">
    <source>
        <dbReference type="ARBA" id="ARBA00008857"/>
    </source>
</evidence>
<dbReference type="RefSeq" id="WP_014757412.1">
    <property type="nucleotide sequence ID" value="NC_017992.1"/>
</dbReference>
<keyword evidence="4 6" id="KW-0238">DNA-binding</keyword>
<reference evidence="9 10" key="1">
    <citation type="journal article" date="2014" name="Appl. Environ. Microbiol.">
        <title>Profile of Secreted Hydrolases, Associated Proteins, and SlpA in Thermoanaerobacterium saccharolyticum during the Degradation of Hemicellulose.</title>
        <authorList>
            <person name="Currie D.H."/>
            <person name="Guss A.M."/>
            <person name="Herring C.D."/>
            <person name="Giannone R.J."/>
            <person name="Johnson C.M."/>
            <person name="Lankford P.K."/>
            <person name="Brown S.D."/>
            <person name="Hettich R.L."/>
            <person name="Lynd L.R."/>
        </authorList>
    </citation>
    <scope>NUCLEOTIDE SEQUENCE [LARGE SCALE GENOMIC DNA]</scope>
    <source>
        <strain evidence="10">DSM 8691 / JW/SL-YS485</strain>
    </source>
</reference>
<dbReference type="GO" id="GO:0006310">
    <property type="term" value="P:DNA recombination"/>
    <property type="evidence" value="ECO:0007669"/>
    <property type="project" value="UniProtKB-KW"/>
</dbReference>
<evidence type="ECO:0000313" key="10">
    <source>
        <dbReference type="Proteomes" id="UP000006178"/>
    </source>
</evidence>
<dbReference type="PANTHER" id="PTHR30349:SF81">
    <property type="entry name" value="TYROSINE RECOMBINASE XERC"/>
    <property type="match status" value="1"/>
</dbReference>
<dbReference type="Pfam" id="PF00589">
    <property type="entry name" value="Phage_integrase"/>
    <property type="match status" value="1"/>
</dbReference>
<dbReference type="InterPro" id="IPR044068">
    <property type="entry name" value="CB"/>
</dbReference>
<evidence type="ECO:0000256" key="5">
    <source>
        <dbReference type="ARBA" id="ARBA00023172"/>
    </source>
</evidence>
<feature type="domain" description="Tyr recombinase" evidence="7">
    <location>
        <begin position="210"/>
        <end position="398"/>
    </location>
</feature>
<dbReference type="EMBL" id="CP003184">
    <property type="protein sequence ID" value="AFK85492.1"/>
    <property type="molecule type" value="Genomic_DNA"/>
</dbReference>
<dbReference type="AlphaFoldDB" id="I3VSJ7"/>
<dbReference type="STRING" id="1094508.Tsac_0464"/>
<dbReference type="Pfam" id="PF02899">
    <property type="entry name" value="Phage_int_SAM_1"/>
    <property type="match status" value="1"/>
</dbReference>
<dbReference type="KEGG" id="tsh:Tsac_0464"/>
<dbReference type="GO" id="GO:0003677">
    <property type="term" value="F:DNA binding"/>
    <property type="evidence" value="ECO:0007669"/>
    <property type="project" value="UniProtKB-UniRule"/>
</dbReference>
<comment type="function">
    <text evidence="1">Site-specific tyrosine recombinase, which acts by catalyzing the cutting and rejoining of the recombining DNA molecules.</text>
</comment>
<accession>I3VSJ7</accession>
<protein>
    <submittedName>
        <fullName evidence="9">Integrase family protein</fullName>
    </submittedName>
</protein>
<evidence type="ECO:0000259" key="7">
    <source>
        <dbReference type="PROSITE" id="PS51898"/>
    </source>
</evidence>
<dbReference type="InterPro" id="IPR013762">
    <property type="entry name" value="Integrase-like_cat_sf"/>
</dbReference>
<dbReference type="SUPFAM" id="SSF56349">
    <property type="entry name" value="DNA breaking-rejoining enzymes"/>
    <property type="match status" value="1"/>
</dbReference>
<comment type="similarity">
    <text evidence="2">Belongs to the 'phage' integrase family.</text>
</comment>
<dbReference type="InterPro" id="IPR004107">
    <property type="entry name" value="Integrase_SAM-like_N"/>
</dbReference>
<dbReference type="PROSITE" id="PS51898">
    <property type="entry name" value="TYR_RECOMBINASE"/>
    <property type="match status" value="1"/>
</dbReference>
<proteinExistence type="inferred from homology"/>
<dbReference type="InterPro" id="IPR002104">
    <property type="entry name" value="Integrase_catalytic"/>
</dbReference>
<sequence length="410" mass="47784">MVTNIKDLVTLCEQEICDREYTFNRHRIISLTWKDLIQWMTEREYKNFNEDIGYQYCDDTFGSHDLSGIKKNDRIRLRAIRMLISYQKEGDFEFRVSSVMNSFIGQSGKHMESYLEYLQEKVRLTENTISNKRHYLYSFNNFIEEHKMTLNDLSVESIAAFYSCQNYSIASKHNCNSAIRLFLCYAYDIGITDKDCSIFILPDNYKKHSKIPTTYEEEEIRNMINAVERTSATGKRDYLILLLASEYGWRSSDIVNFRFEQIDWDKNTIIFNQHKTGIPVVYPLLSSIGNAIIDYLKNGRPDTDTPEIIVSCESAKRGKKLNKTTIHSIVSKYMRIANISHWQQKKHGAHSLRHSLATNLLKKNVSMPIISTVLGHQSTESTKVYLTVDISRLKQCVLPVPELKTDFYEV</sequence>
<evidence type="ECO:0000259" key="8">
    <source>
        <dbReference type="PROSITE" id="PS51900"/>
    </source>
</evidence>
<evidence type="ECO:0000256" key="4">
    <source>
        <dbReference type="ARBA" id="ARBA00023125"/>
    </source>
</evidence>
<evidence type="ECO:0000256" key="1">
    <source>
        <dbReference type="ARBA" id="ARBA00003283"/>
    </source>
</evidence>